<evidence type="ECO:0008006" key="5">
    <source>
        <dbReference type="Google" id="ProtNLM"/>
    </source>
</evidence>
<dbReference type="SUPFAM" id="SSF48452">
    <property type="entry name" value="TPR-like"/>
    <property type="match status" value="1"/>
</dbReference>
<dbReference type="InterPro" id="IPR011990">
    <property type="entry name" value="TPR-like_helical_dom_sf"/>
</dbReference>
<feature type="region of interest" description="Disordered" evidence="1">
    <location>
        <begin position="16"/>
        <end position="53"/>
    </location>
</feature>
<evidence type="ECO:0000256" key="1">
    <source>
        <dbReference type="SAM" id="MobiDB-lite"/>
    </source>
</evidence>
<dbReference type="RefSeq" id="WP_080039527.1">
    <property type="nucleotide sequence ID" value="NZ_CP017717.1"/>
</dbReference>
<name>A0A1U9ZZI4_9ACTN</name>
<feature type="compositionally biased region" description="Acidic residues" evidence="1">
    <location>
        <begin position="259"/>
        <end position="277"/>
    </location>
</feature>
<protein>
    <recommendedName>
        <fullName evidence="5">DUF4439 domain-containing protein</fullName>
    </recommendedName>
</protein>
<evidence type="ECO:0000313" key="3">
    <source>
        <dbReference type="EMBL" id="AQZ63352.1"/>
    </source>
</evidence>
<dbReference type="OrthoDB" id="3543016at2"/>
<reference evidence="4" key="1">
    <citation type="journal article" date="2017" name="Med. Chem. Commun.">
        <title>Nonomuraea sp. ATCC 55076 harbours the largest actinomycete chromosome to date and the kistamicin biosynthetic gene cluster.</title>
        <authorList>
            <person name="Nazari B."/>
            <person name="Forneris C.C."/>
            <person name="Gibson M.I."/>
            <person name="Moon K."/>
            <person name="Schramma K.R."/>
            <person name="Seyedsayamdost M.R."/>
        </authorList>
    </citation>
    <scope>NUCLEOTIDE SEQUENCE [LARGE SCALE GENOMIC DNA]</scope>
    <source>
        <strain evidence="4">ATCC 55076</strain>
    </source>
</reference>
<keyword evidence="4" id="KW-1185">Reference proteome</keyword>
<accession>A0A1U9ZZI4</accession>
<sequence>MKKSWLAVVAVLASTVPAGGCGGGPDPEETGAGRSRPVVEPASSIVPDEEGGDVPEATLAVCEECQRRLAARQYASAVKSMDRHAARASTQDTPIPSKRAVALLCAGVARTNLGLYREALANLEEADELHGHLPAQTRPQLLEMLYHAELISATAVGDGARKEAALEGLQATGRNIGPYVKEACGVAPDPAAVRTCGTSPLPGTPLPGSPLPGTTLPGTPAGSSTPTSDGRTPVPRTPGPGEESGGEVTEAPETGDGGPETDDGPPPDTDAPEPDET</sequence>
<evidence type="ECO:0000256" key="2">
    <source>
        <dbReference type="SAM" id="SignalP"/>
    </source>
</evidence>
<dbReference type="KEGG" id="noa:BKM31_19485"/>
<dbReference type="AlphaFoldDB" id="A0A1U9ZZI4"/>
<dbReference type="STRING" id="1909395.BKM31_19485"/>
<dbReference type="Proteomes" id="UP000190797">
    <property type="component" value="Chromosome"/>
</dbReference>
<feature type="signal peptide" evidence="2">
    <location>
        <begin position="1"/>
        <end position="18"/>
    </location>
</feature>
<proteinExistence type="predicted"/>
<evidence type="ECO:0000313" key="4">
    <source>
        <dbReference type="Proteomes" id="UP000190797"/>
    </source>
</evidence>
<organism evidence="3 4">
    <name type="scientific">[Actinomadura] parvosata subsp. kistnae</name>
    <dbReference type="NCBI Taxonomy" id="1909395"/>
    <lineage>
        <taxon>Bacteria</taxon>
        <taxon>Bacillati</taxon>
        <taxon>Actinomycetota</taxon>
        <taxon>Actinomycetes</taxon>
        <taxon>Streptosporangiales</taxon>
        <taxon>Streptosporangiaceae</taxon>
        <taxon>Nonomuraea</taxon>
    </lineage>
</organism>
<feature type="compositionally biased region" description="Low complexity" evidence="1">
    <location>
        <begin position="211"/>
        <end position="234"/>
    </location>
</feature>
<feature type="chain" id="PRO_5039295063" description="DUF4439 domain-containing protein" evidence="2">
    <location>
        <begin position="19"/>
        <end position="277"/>
    </location>
</feature>
<keyword evidence="2" id="KW-0732">Signal</keyword>
<feature type="region of interest" description="Disordered" evidence="1">
    <location>
        <begin position="195"/>
        <end position="277"/>
    </location>
</feature>
<gene>
    <name evidence="3" type="ORF">BKM31_19485</name>
</gene>
<dbReference type="EMBL" id="CP017717">
    <property type="protein sequence ID" value="AQZ63352.1"/>
    <property type="molecule type" value="Genomic_DNA"/>
</dbReference>